<proteinExistence type="predicted"/>
<evidence type="ECO:0008006" key="3">
    <source>
        <dbReference type="Google" id="ProtNLM"/>
    </source>
</evidence>
<organism evidence="1 2">
    <name type="scientific">Hirundo rustica rustica</name>
    <dbReference type="NCBI Taxonomy" id="333673"/>
    <lineage>
        <taxon>Eukaryota</taxon>
        <taxon>Metazoa</taxon>
        <taxon>Chordata</taxon>
        <taxon>Craniata</taxon>
        <taxon>Vertebrata</taxon>
        <taxon>Euteleostomi</taxon>
        <taxon>Archelosauria</taxon>
        <taxon>Archosauria</taxon>
        <taxon>Dinosauria</taxon>
        <taxon>Saurischia</taxon>
        <taxon>Theropoda</taxon>
        <taxon>Coelurosauria</taxon>
        <taxon>Aves</taxon>
        <taxon>Neognathae</taxon>
        <taxon>Neoaves</taxon>
        <taxon>Telluraves</taxon>
        <taxon>Australaves</taxon>
        <taxon>Passeriformes</taxon>
        <taxon>Sylvioidea</taxon>
        <taxon>Hirundinidae</taxon>
        <taxon>Hirundo</taxon>
    </lineage>
</organism>
<dbReference type="AlphaFoldDB" id="A0A3M0L1T0"/>
<reference evidence="1 2" key="1">
    <citation type="submission" date="2018-07" db="EMBL/GenBank/DDBJ databases">
        <title>A high quality draft genome assembly of the barn swallow (H. rustica rustica).</title>
        <authorList>
            <person name="Formenti G."/>
            <person name="Chiara M."/>
            <person name="Poveda L."/>
            <person name="Francoijs K.-J."/>
            <person name="Bonisoli-Alquati A."/>
            <person name="Canova L."/>
            <person name="Gianfranceschi L."/>
            <person name="Horner D.S."/>
            <person name="Saino N."/>
        </authorList>
    </citation>
    <scope>NUCLEOTIDE SEQUENCE [LARGE SCALE GENOMIC DNA]</scope>
    <source>
        <strain evidence="1">Chelidonia</strain>
        <tissue evidence="1">Blood</tissue>
    </source>
</reference>
<dbReference type="EMBL" id="QRBI01000095">
    <property type="protein sequence ID" value="RMC19418.1"/>
    <property type="molecule type" value="Genomic_DNA"/>
</dbReference>
<gene>
    <name evidence="1" type="ORF">DUI87_04029</name>
</gene>
<keyword evidence="2" id="KW-1185">Reference proteome</keyword>
<sequence>MKRQICQAWHSLWSLRNTGLYRPGWQFSPLDSKIPSECCKKAPPNGKLPQRVTTCSWKTDPGDRDWNLFLHQKGQSQAKGVIGKEGKGTLEFWSIPGPVLFITLINYINSRMQCTFNRFMDDVKLSDAVDVLGVRIPCRGTLMGMRIAHVNLMNFIKTKCNVLHGLMQSPIPMQTRL</sequence>
<comment type="caution">
    <text evidence="1">The sequence shown here is derived from an EMBL/GenBank/DDBJ whole genome shotgun (WGS) entry which is preliminary data.</text>
</comment>
<dbReference type="Proteomes" id="UP000269221">
    <property type="component" value="Unassembled WGS sequence"/>
</dbReference>
<evidence type="ECO:0000313" key="1">
    <source>
        <dbReference type="EMBL" id="RMC19418.1"/>
    </source>
</evidence>
<name>A0A3M0L1T0_HIRRU</name>
<protein>
    <recommendedName>
        <fullName evidence="3">Reverse transcriptase domain-containing protein</fullName>
    </recommendedName>
</protein>
<evidence type="ECO:0000313" key="2">
    <source>
        <dbReference type="Proteomes" id="UP000269221"/>
    </source>
</evidence>
<accession>A0A3M0L1T0</accession>